<dbReference type="InterPro" id="IPR001611">
    <property type="entry name" value="Leu-rich_rpt"/>
</dbReference>
<comment type="PTM">
    <text evidence="14">Ubiquitinated in the presence of host E1 ubiquitin-activating enzyme, E2 ubiquitin-conjugating enzyme and ubiquitin.</text>
</comment>
<dbReference type="SUPFAM" id="SSF52047">
    <property type="entry name" value="RNI-like"/>
    <property type="match status" value="1"/>
</dbReference>
<keyword evidence="13 14" id="KW-1035">Host cytoplasm</keyword>
<name>A0A0P9GYR3_PSESX</name>
<gene>
    <name evidence="16" type="ORF">ALO91_04613</name>
</gene>
<evidence type="ECO:0000256" key="4">
    <source>
        <dbReference type="ARBA" id="ARBA00009868"/>
    </source>
</evidence>
<dbReference type="InterPro" id="IPR046673">
    <property type="entry name" value="ToxA_N"/>
</dbReference>
<dbReference type="PROSITE" id="PS52053">
    <property type="entry name" value="NEL"/>
    <property type="match status" value="1"/>
</dbReference>
<evidence type="ECO:0000256" key="3">
    <source>
        <dbReference type="ARBA" id="ARBA00004613"/>
    </source>
</evidence>
<comment type="caution">
    <text evidence="16">The sequence shown here is derived from an EMBL/GenBank/DDBJ whole genome shotgun (WGS) entry which is preliminary data.</text>
</comment>
<evidence type="ECO:0000256" key="5">
    <source>
        <dbReference type="ARBA" id="ARBA00012483"/>
    </source>
</evidence>
<keyword evidence="7" id="KW-0433">Leucine-rich repeat</keyword>
<keyword evidence="6 14" id="KW-0964">Secreted</keyword>
<dbReference type="Gene3D" id="1.20.58.360">
    <property type="entry name" value="Shigella T3SS effector IpaH defines"/>
    <property type="match status" value="1"/>
</dbReference>
<evidence type="ECO:0000256" key="10">
    <source>
        <dbReference type="ARBA" id="ARBA00022786"/>
    </source>
</evidence>
<evidence type="ECO:0000256" key="14">
    <source>
        <dbReference type="PROSITE-ProRule" id="PRU01398"/>
    </source>
</evidence>
<dbReference type="GO" id="GO:0016567">
    <property type="term" value="P:protein ubiquitination"/>
    <property type="evidence" value="ECO:0007669"/>
    <property type="project" value="InterPro"/>
</dbReference>
<keyword evidence="11 14" id="KW-0832">Ubl conjugation</keyword>
<proteinExistence type="inferred from homology"/>
<evidence type="ECO:0000256" key="11">
    <source>
        <dbReference type="ARBA" id="ARBA00022843"/>
    </source>
</evidence>
<evidence type="ECO:0000256" key="9">
    <source>
        <dbReference type="ARBA" id="ARBA00022737"/>
    </source>
</evidence>
<dbReference type="PROSITE" id="PS51450">
    <property type="entry name" value="LRR"/>
    <property type="match status" value="1"/>
</dbReference>
<feature type="domain" description="NEL" evidence="15">
    <location>
        <begin position="1366"/>
        <end position="1656"/>
    </location>
</feature>
<protein>
    <recommendedName>
        <fullName evidence="5">RING-type E3 ubiquitin transferase</fullName>
        <ecNumber evidence="5">2.3.2.27</ecNumber>
    </recommendedName>
</protein>
<evidence type="ECO:0000313" key="17">
    <source>
        <dbReference type="Proteomes" id="UP000050297"/>
    </source>
</evidence>
<dbReference type="GO" id="GO:0005576">
    <property type="term" value="C:extracellular region"/>
    <property type="evidence" value="ECO:0007669"/>
    <property type="project" value="UniProtKB-SubCell"/>
</dbReference>
<keyword evidence="8 14" id="KW-0808">Transferase</keyword>
<dbReference type="GO" id="GO:0061630">
    <property type="term" value="F:ubiquitin protein ligase activity"/>
    <property type="evidence" value="ECO:0007669"/>
    <property type="project" value="UniProtKB-EC"/>
</dbReference>
<dbReference type="Gene3D" id="3.80.10.10">
    <property type="entry name" value="Ribonuclease Inhibitor"/>
    <property type="match status" value="2"/>
</dbReference>
<comment type="similarity">
    <text evidence="4 14">Belongs to the LRR-containing bacterial E3 ligase family.</text>
</comment>
<keyword evidence="9" id="KW-0677">Repeat</keyword>
<evidence type="ECO:0000256" key="1">
    <source>
        <dbReference type="ARBA" id="ARBA00000900"/>
    </source>
</evidence>
<dbReference type="PATRIC" id="fig|199198.5.peg.843"/>
<sequence length="1656" mass="185567">MPLCHVQAVGSLSYWLFTKPLAVSTMFTLRYNPFETIESSVAHASVTPRPQDCAPFEAEHVNSEFIRLNLPDWYVGAPTALRQTLHASQQSARRYAQALEPVRARLLSAQQFAAPLLSKAFVERFQLDLDVEAFQLMTWRYDSTWNPAPLEQTLLQAALQNFAPSNRSRFDPYSAILRTGGLRYWLIDSAERRYKVEYRDRQAIDLEQFADFCHELDLGRQYQTHLDSVFKPPGPAAQAVASAFMDSERAAVEVLAHIAMMKGDITDAAYQTLLDMVKSVDQPRWDGKGVRYCQLHMLDTYTFSGSLLQGALLIQQDGAKPDDGPCLVYLPAEPAHPVKQFASLRAFNAWLVTALDSKHYRRYFSRFVSLGQAPAFFAKLDARLYPAGDRTLDPDADLVVQAQPFSKPPFERLYEQLLAKTYDDSKVIAVPSAQVDQQAHDALIESLENNGMNLLNVAGFFVPVLGEIMSVVALYQLASEAFVAYEDWKHDEVEDAMQHVYDIGENVAQMLVAGGVVAAVNGLQPSMFIESLVQRRVDGAVRLGKPSIDAYAHTVSLPDNLSSNALGLYEHDGKTWLPLDGKLYCVESDADGSQWRVRHPVNERSYAPRLKHNGAGAWRHEWENPMGWDEVTAFRRLNPTCHALPEEDIHKVLQITGANEALLRQIHVENLRPPALLKDAIQRVATERQLHVCIEALKADDVPQVHVAHLEPWLKLLVSSPRWHETRGLLLLDAQGALLEAWNAGSQMTLSSHVAGPTGHLSQVLGQLLESLPADEVTRLSGSDSAEKAVQLRGFKRYLGDYAQTHVGRLLDDVQLLEGRSDDPHVQLIQRDFGSLPSSVALELIGMASDADKARMTTEKRIPLALAEHAREYQQQLRINRATEGFYRAVTDNLDTQAAALGMLQYLPGWRGEVSIDLLKDSLEGDEIASLDSDQASMHRLLVSTEAGIQCFEPSGEPLGEVDQQFFRALLQALPEQVRLDIQLPAGADEPQLRSLLRNAAVQRRERMAAVLQLQPIKPGIKWPQRLPHGRIGYPLSGRLRGLFRRLGIGASSHSPELAVKSLYPDFSDAQVASFLDELRAEHTGSARQLSRFVKRRLRGLADELHTLQNTLDAWIAQATSSLQRSSREVAARRLHGCWRRLSVHSISLQGEFLGYTLDLDNLRVEQIPDITASFGHVAELRARNMQLTPAHVDALLNNFPNLRSLSLGFNELQSLPESIGRMTLLTELSLNHNPLNWTAACNAILLNLRRLEVLDLNYCSLGSQARLTALNSLRMLFLRSTGIETLPVWNWRRSDLIRLDVRDNRISEISIEELDNIERSLSPTRLHLHLSGNPLTPPTLASIRLFLEGRTRPRLGVSQNRSPLEAGPGSAAWLAGLSSEQAAVRTRLWQDLRACAGSTDFFQMLGDLTYSADFSSHHEALAARVWAMIDAASASTELRLQLFDIAAHPQTCGDGLALIFGDMEVRVRVFSIMSSTPHAAQPLELFKMSRSLDRLDQVEKIALREIALRQQHGYRVDEAEVRLAYRIGLQARLELPGQPQTMLFSNIAKVTDADLQDAHSEIITRESTRAFFESLVAREFWMSYLETRYASDFERVKKPFSERLTLLDELPPNRQSDQQYLKQIGLISSKREQALNEFAITLSRQIAEAVNMTPQ</sequence>
<comment type="catalytic activity">
    <reaction evidence="1">
        <text>S-ubiquitinyl-[E2 ubiquitin-conjugating enzyme]-L-cysteine + [acceptor protein]-L-lysine = [E2 ubiquitin-conjugating enzyme]-L-cysteine + N(6)-ubiquitinyl-[acceptor protein]-L-lysine.</text>
        <dbReference type="EC" id="2.3.2.27"/>
    </reaction>
</comment>
<dbReference type="InterPro" id="IPR051071">
    <property type="entry name" value="LRR-bact_E3_ubiq_ligases"/>
</dbReference>
<dbReference type="InterPro" id="IPR029487">
    <property type="entry name" value="NEL_dom"/>
</dbReference>
<comment type="subcellular location">
    <subcellularLocation>
        <location evidence="2">Host cytoplasm</location>
    </subcellularLocation>
    <subcellularLocation>
        <location evidence="3">Secreted</location>
    </subcellularLocation>
</comment>
<dbReference type="Pfam" id="PF14496">
    <property type="entry name" value="NEL"/>
    <property type="match status" value="1"/>
</dbReference>
<evidence type="ECO:0000256" key="2">
    <source>
        <dbReference type="ARBA" id="ARBA00004192"/>
    </source>
</evidence>
<feature type="active site" description="Glycyl thioester intermediate" evidence="14">
    <location>
        <position position="1453"/>
    </location>
</feature>
<dbReference type="EC" id="2.3.2.27" evidence="5"/>
<evidence type="ECO:0000259" key="15">
    <source>
        <dbReference type="PROSITE" id="PS52053"/>
    </source>
</evidence>
<evidence type="ECO:0000256" key="7">
    <source>
        <dbReference type="ARBA" id="ARBA00022614"/>
    </source>
</evidence>
<reference evidence="16 17" key="1">
    <citation type="submission" date="2015-09" db="EMBL/GenBank/DDBJ databases">
        <title>Genome announcement of multiple Pseudomonas syringae strains.</title>
        <authorList>
            <person name="Thakur S."/>
            <person name="Wang P.W."/>
            <person name="Gong Y."/>
            <person name="Weir B.S."/>
            <person name="Guttman D.S."/>
        </authorList>
    </citation>
    <scope>NUCLEOTIDE SEQUENCE [LARGE SCALE GENOMIC DNA]</scope>
    <source>
        <strain evidence="16 17">ICMP2802</strain>
    </source>
</reference>
<dbReference type="PANTHER" id="PTHR47114:SF2">
    <property type="entry name" value="OLIGODENDROCYTE-MYELIN GLYCOPROTEIN"/>
    <property type="match status" value="1"/>
</dbReference>
<evidence type="ECO:0000256" key="13">
    <source>
        <dbReference type="ARBA" id="ARBA00023200"/>
    </source>
</evidence>
<dbReference type="Pfam" id="PF20178">
    <property type="entry name" value="ToxA_N"/>
    <property type="match status" value="1"/>
</dbReference>
<accession>A0A0P9GYR3</accession>
<evidence type="ECO:0000256" key="8">
    <source>
        <dbReference type="ARBA" id="ARBA00022679"/>
    </source>
</evidence>
<dbReference type="InterPro" id="IPR032675">
    <property type="entry name" value="LRR_dom_sf"/>
</dbReference>
<organism evidence="16 17">
    <name type="scientific">Pseudomonas syringae pv. aceris</name>
    <dbReference type="NCBI Taxonomy" id="199198"/>
    <lineage>
        <taxon>Bacteria</taxon>
        <taxon>Pseudomonadati</taxon>
        <taxon>Pseudomonadota</taxon>
        <taxon>Gammaproteobacteria</taxon>
        <taxon>Pseudomonadales</taxon>
        <taxon>Pseudomonadaceae</taxon>
        <taxon>Pseudomonas</taxon>
        <taxon>Pseudomonas syringae</taxon>
    </lineage>
</organism>
<dbReference type="Proteomes" id="UP000050297">
    <property type="component" value="Unassembled WGS sequence"/>
</dbReference>
<evidence type="ECO:0000256" key="12">
    <source>
        <dbReference type="ARBA" id="ARBA00023026"/>
    </source>
</evidence>
<keyword evidence="12" id="KW-0843">Virulence</keyword>
<dbReference type="EMBL" id="LJPM01000641">
    <property type="protein sequence ID" value="KPW07005.1"/>
    <property type="molecule type" value="Genomic_DNA"/>
</dbReference>
<dbReference type="GO" id="GO:0030430">
    <property type="term" value="C:host cell cytoplasm"/>
    <property type="evidence" value="ECO:0007669"/>
    <property type="project" value="UniProtKB-SubCell"/>
</dbReference>
<evidence type="ECO:0000313" key="16">
    <source>
        <dbReference type="EMBL" id="KPW07005.1"/>
    </source>
</evidence>
<dbReference type="PANTHER" id="PTHR47114">
    <property type="match status" value="1"/>
</dbReference>
<keyword evidence="10 14" id="KW-0833">Ubl conjugation pathway</keyword>
<evidence type="ECO:0000256" key="6">
    <source>
        <dbReference type="ARBA" id="ARBA00022525"/>
    </source>
</evidence>